<reference evidence="1" key="2">
    <citation type="submission" date="2020-10" db="EMBL/GenBank/DDBJ databases">
        <authorList>
            <person name="Cooper E.A."/>
            <person name="Brenton Z.W."/>
            <person name="Flinn B.S."/>
            <person name="Jenkins J."/>
            <person name="Shu S."/>
            <person name="Flowers D."/>
            <person name="Luo F."/>
            <person name="Wang Y."/>
            <person name="Xia P."/>
            <person name="Barry K."/>
            <person name="Daum C."/>
            <person name="Lipzen A."/>
            <person name="Yoshinaga Y."/>
            <person name="Schmutz J."/>
            <person name="Saski C."/>
            <person name="Vermerris W."/>
            <person name="Kresovich S."/>
        </authorList>
    </citation>
    <scope>NUCLEOTIDE SEQUENCE</scope>
</reference>
<evidence type="ECO:0000313" key="2">
    <source>
        <dbReference type="Proteomes" id="UP000807115"/>
    </source>
</evidence>
<dbReference type="AlphaFoldDB" id="A0A921QWQ6"/>
<gene>
    <name evidence="1" type="ORF">BDA96_05G062600</name>
</gene>
<dbReference type="Gene3D" id="3.30.200.20">
    <property type="entry name" value="Phosphorylase Kinase, domain 1"/>
    <property type="match status" value="1"/>
</dbReference>
<evidence type="ECO:0008006" key="3">
    <source>
        <dbReference type="Google" id="ProtNLM"/>
    </source>
</evidence>
<comment type="caution">
    <text evidence="1">The sequence shown here is derived from an EMBL/GenBank/DDBJ whole genome shotgun (WGS) entry which is preliminary data.</text>
</comment>
<dbReference type="Proteomes" id="UP000807115">
    <property type="component" value="Chromosome 5"/>
</dbReference>
<organism evidence="1 2">
    <name type="scientific">Sorghum bicolor</name>
    <name type="common">Sorghum</name>
    <name type="synonym">Sorghum vulgare</name>
    <dbReference type="NCBI Taxonomy" id="4558"/>
    <lineage>
        <taxon>Eukaryota</taxon>
        <taxon>Viridiplantae</taxon>
        <taxon>Streptophyta</taxon>
        <taxon>Embryophyta</taxon>
        <taxon>Tracheophyta</taxon>
        <taxon>Spermatophyta</taxon>
        <taxon>Magnoliopsida</taxon>
        <taxon>Liliopsida</taxon>
        <taxon>Poales</taxon>
        <taxon>Poaceae</taxon>
        <taxon>PACMAD clade</taxon>
        <taxon>Panicoideae</taxon>
        <taxon>Andropogonodae</taxon>
        <taxon>Andropogoneae</taxon>
        <taxon>Sorghinae</taxon>
        <taxon>Sorghum</taxon>
    </lineage>
</organism>
<name>A0A921QWQ6_SORBI</name>
<accession>A0A921QWQ6</accession>
<dbReference type="InterPro" id="IPR011009">
    <property type="entry name" value="Kinase-like_dom_sf"/>
</dbReference>
<reference evidence="1" key="1">
    <citation type="journal article" date="2019" name="BMC Genomics">
        <title>A new reference genome for Sorghum bicolor reveals high levels of sequence similarity between sweet and grain genotypes: implications for the genetics of sugar metabolism.</title>
        <authorList>
            <person name="Cooper E.A."/>
            <person name="Brenton Z.W."/>
            <person name="Flinn B.S."/>
            <person name="Jenkins J."/>
            <person name="Shu S."/>
            <person name="Flowers D."/>
            <person name="Luo F."/>
            <person name="Wang Y."/>
            <person name="Xia P."/>
            <person name="Barry K."/>
            <person name="Daum C."/>
            <person name="Lipzen A."/>
            <person name="Yoshinaga Y."/>
            <person name="Schmutz J."/>
            <person name="Saski C."/>
            <person name="Vermerris W."/>
            <person name="Kresovich S."/>
        </authorList>
    </citation>
    <scope>NUCLEOTIDE SEQUENCE</scope>
</reference>
<protein>
    <recommendedName>
        <fullName evidence="3">Protein kinase domain-containing protein</fullName>
    </recommendedName>
</protein>
<sequence length="69" mass="7482">MVCLQEPPMITVPAYGGGLGVGAEQVLPAVLRTITNNFSLERKLGEGTFGQVYLVLHFTQHAIALMRIL</sequence>
<proteinExistence type="predicted"/>
<dbReference type="EMBL" id="CM027684">
    <property type="protein sequence ID" value="KAG0529023.1"/>
    <property type="molecule type" value="Genomic_DNA"/>
</dbReference>
<dbReference type="SUPFAM" id="SSF56112">
    <property type="entry name" value="Protein kinase-like (PK-like)"/>
    <property type="match status" value="1"/>
</dbReference>
<evidence type="ECO:0000313" key="1">
    <source>
        <dbReference type="EMBL" id="KAG0529023.1"/>
    </source>
</evidence>